<dbReference type="SUPFAM" id="SSF53850">
    <property type="entry name" value="Periplasmic binding protein-like II"/>
    <property type="match status" value="1"/>
</dbReference>
<evidence type="ECO:0000313" key="1">
    <source>
        <dbReference type="EMBL" id="KIN09017.1"/>
    </source>
</evidence>
<evidence type="ECO:0008006" key="3">
    <source>
        <dbReference type="Google" id="ProtNLM"/>
    </source>
</evidence>
<dbReference type="AlphaFoldDB" id="A0A0C3I3Q4"/>
<proteinExistence type="predicted"/>
<dbReference type="Pfam" id="PF16868">
    <property type="entry name" value="NMT1_3"/>
    <property type="match status" value="1"/>
</dbReference>
<dbReference type="InParanoid" id="A0A0C3I3Q4"/>
<gene>
    <name evidence="1" type="ORF">OIDMADRAFT_48853</name>
</gene>
<dbReference type="STRING" id="913774.A0A0C3I3Q4"/>
<dbReference type="EMBL" id="KN832870">
    <property type="protein sequence ID" value="KIN09017.1"/>
    <property type="molecule type" value="Genomic_DNA"/>
</dbReference>
<dbReference type="Gene3D" id="3.40.190.10">
    <property type="entry name" value="Periplasmic binding protein-like II"/>
    <property type="match status" value="2"/>
</dbReference>
<reference evidence="2" key="2">
    <citation type="submission" date="2015-01" db="EMBL/GenBank/DDBJ databases">
        <title>Evolutionary Origins and Diversification of the Mycorrhizal Mutualists.</title>
        <authorList>
            <consortium name="DOE Joint Genome Institute"/>
            <consortium name="Mycorrhizal Genomics Consortium"/>
            <person name="Kohler A."/>
            <person name="Kuo A."/>
            <person name="Nagy L.G."/>
            <person name="Floudas D."/>
            <person name="Copeland A."/>
            <person name="Barry K.W."/>
            <person name="Cichocki N."/>
            <person name="Veneault-Fourrey C."/>
            <person name="LaButti K."/>
            <person name="Lindquist E.A."/>
            <person name="Lipzen A."/>
            <person name="Lundell T."/>
            <person name="Morin E."/>
            <person name="Murat C."/>
            <person name="Riley R."/>
            <person name="Ohm R."/>
            <person name="Sun H."/>
            <person name="Tunlid A."/>
            <person name="Henrissat B."/>
            <person name="Grigoriev I.V."/>
            <person name="Hibbett D.S."/>
            <person name="Martin F."/>
        </authorList>
    </citation>
    <scope>NUCLEOTIDE SEQUENCE [LARGE SCALE GENOMIC DNA]</scope>
    <source>
        <strain evidence="2">Zn</strain>
    </source>
</reference>
<sequence length="348" mass="38649">MSTDLTTQLNGLTIDGQGEPRLDRAYTLNFVGDWGGANFHRICAWLTQEFCDRAGPGSRTSIWSLRDGGMDGLVQLHNGAVDLAISTPSAIMSKALTGEGPFETAMTHLRAIGTLPQNDRMVLAIDPKYNIKTIEDLRRQKPALNIVTSINDGTNLIGYVANEFLNAHGISKATIESWGGRVLERHRPEQCVALVEAGEADALLQEAIMTPWWRGLVETNKLVPLAAEADALESLHNSLGLRTNPLPAGWWSNLSNELPALDYSDFVILVRDDMPKEVAFLLTWCLVETRHMLEGQYKHIKPEKSPLTYPLEPEKMAQTPIPLHDGAYIYYTKADAYTRRRPLVSSPF</sequence>
<accession>A0A0C3I3Q4</accession>
<dbReference type="HOGENOM" id="CLU_816698_0_0_1"/>
<protein>
    <recommendedName>
        <fullName evidence="3">SsuA/THI5-like domain-containing protein</fullName>
    </recommendedName>
</protein>
<organism evidence="1 2">
    <name type="scientific">Oidiodendron maius (strain Zn)</name>
    <dbReference type="NCBI Taxonomy" id="913774"/>
    <lineage>
        <taxon>Eukaryota</taxon>
        <taxon>Fungi</taxon>
        <taxon>Dikarya</taxon>
        <taxon>Ascomycota</taxon>
        <taxon>Pezizomycotina</taxon>
        <taxon>Leotiomycetes</taxon>
        <taxon>Leotiomycetes incertae sedis</taxon>
        <taxon>Myxotrichaceae</taxon>
        <taxon>Oidiodendron</taxon>
    </lineage>
</organism>
<reference evidence="1 2" key="1">
    <citation type="submission" date="2014-04" db="EMBL/GenBank/DDBJ databases">
        <authorList>
            <consortium name="DOE Joint Genome Institute"/>
            <person name="Kuo A."/>
            <person name="Martino E."/>
            <person name="Perotto S."/>
            <person name="Kohler A."/>
            <person name="Nagy L.G."/>
            <person name="Floudas D."/>
            <person name="Copeland A."/>
            <person name="Barry K.W."/>
            <person name="Cichocki N."/>
            <person name="Veneault-Fourrey C."/>
            <person name="LaButti K."/>
            <person name="Lindquist E.A."/>
            <person name="Lipzen A."/>
            <person name="Lundell T."/>
            <person name="Morin E."/>
            <person name="Murat C."/>
            <person name="Sun H."/>
            <person name="Tunlid A."/>
            <person name="Henrissat B."/>
            <person name="Grigoriev I.V."/>
            <person name="Hibbett D.S."/>
            <person name="Martin F."/>
            <person name="Nordberg H.P."/>
            <person name="Cantor M.N."/>
            <person name="Hua S.X."/>
        </authorList>
    </citation>
    <scope>NUCLEOTIDE SEQUENCE [LARGE SCALE GENOMIC DNA]</scope>
    <source>
        <strain evidence="1 2">Zn</strain>
    </source>
</reference>
<dbReference type="Proteomes" id="UP000054321">
    <property type="component" value="Unassembled WGS sequence"/>
</dbReference>
<name>A0A0C3I3Q4_OIDMZ</name>
<keyword evidence="2" id="KW-1185">Reference proteome</keyword>
<evidence type="ECO:0000313" key="2">
    <source>
        <dbReference type="Proteomes" id="UP000054321"/>
    </source>
</evidence>
<dbReference type="InterPro" id="IPR011852">
    <property type="entry name" value="TRAP_TAXI"/>
</dbReference>
<dbReference type="OrthoDB" id="3583708at2759"/>